<reference evidence="8 9" key="1">
    <citation type="journal article" date="2023" name="Hortic Res">
        <title>Pangenome of water caltrop reveals structural variations and asymmetric subgenome divergence after allopolyploidization.</title>
        <authorList>
            <person name="Zhang X."/>
            <person name="Chen Y."/>
            <person name="Wang L."/>
            <person name="Yuan Y."/>
            <person name="Fang M."/>
            <person name="Shi L."/>
            <person name="Lu R."/>
            <person name="Comes H.P."/>
            <person name="Ma Y."/>
            <person name="Chen Y."/>
            <person name="Huang G."/>
            <person name="Zhou Y."/>
            <person name="Zheng Z."/>
            <person name="Qiu Y."/>
        </authorList>
    </citation>
    <scope>NUCLEOTIDE SEQUENCE [LARGE SCALE GENOMIC DNA]</scope>
    <source>
        <tissue evidence="8">Roots</tissue>
    </source>
</reference>
<evidence type="ECO:0000256" key="2">
    <source>
        <dbReference type="ARBA" id="ARBA00022475"/>
    </source>
</evidence>
<dbReference type="InterPro" id="IPR045878">
    <property type="entry name" value="GG1/2"/>
</dbReference>
<gene>
    <name evidence="8" type="ORF">SAY87_002798</name>
</gene>
<dbReference type="InterPro" id="IPR015898">
    <property type="entry name" value="G-protein_gamma-like_dom"/>
</dbReference>
<evidence type="ECO:0000256" key="5">
    <source>
        <dbReference type="ARBA" id="ARBA00023224"/>
    </source>
</evidence>
<organism evidence="8 9">
    <name type="scientific">Trapa incisa</name>
    <dbReference type="NCBI Taxonomy" id="236973"/>
    <lineage>
        <taxon>Eukaryota</taxon>
        <taxon>Viridiplantae</taxon>
        <taxon>Streptophyta</taxon>
        <taxon>Embryophyta</taxon>
        <taxon>Tracheophyta</taxon>
        <taxon>Spermatophyta</taxon>
        <taxon>Magnoliopsida</taxon>
        <taxon>eudicotyledons</taxon>
        <taxon>Gunneridae</taxon>
        <taxon>Pentapetalae</taxon>
        <taxon>rosids</taxon>
        <taxon>malvids</taxon>
        <taxon>Myrtales</taxon>
        <taxon>Lythraceae</taxon>
        <taxon>Trapa</taxon>
    </lineage>
</organism>
<dbReference type="PANTHER" id="PTHR35129">
    <property type="entry name" value="GUANINE NUCLEOTIDE-BINDING PROTEIN SUBUNIT GAMMA 1"/>
    <property type="match status" value="1"/>
</dbReference>
<feature type="domain" description="G protein gamma" evidence="7">
    <location>
        <begin position="32"/>
        <end position="106"/>
    </location>
</feature>
<evidence type="ECO:0000313" key="9">
    <source>
        <dbReference type="Proteomes" id="UP001345219"/>
    </source>
</evidence>
<dbReference type="EMBL" id="JAXIOK010000015">
    <property type="protein sequence ID" value="KAK4754694.1"/>
    <property type="molecule type" value="Genomic_DNA"/>
</dbReference>
<keyword evidence="3 6" id="KW-0175">Coiled coil</keyword>
<keyword evidence="9" id="KW-1185">Reference proteome</keyword>
<name>A0AAN7JXA0_9MYRT</name>
<dbReference type="PANTHER" id="PTHR35129:SF6">
    <property type="entry name" value="G PROTEIN GAMMA DOMAIN-CONTAINING PROTEIN"/>
    <property type="match status" value="1"/>
</dbReference>
<evidence type="ECO:0000256" key="6">
    <source>
        <dbReference type="SAM" id="Coils"/>
    </source>
</evidence>
<evidence type="ECO:0000259" key="7">
    <source>
        <dbReference type="SMART" id="SM01224"/>
    </source>
</evidence>
<keyword evidence="4" id="KW-0472">Membrane</keyword>
<accession>A0AAN7JXA0</accession>
<evidence type="ECO:0000313" key="8">
    <source>
        <dbReference type="EMBL" id="KAK4754694.1"/>
    </source>
</evidence>
<evidence type="ECO:0000256" key="1">
    <source>
        <dbReference type="ARBA" id="ARBA00004236"/>
    </source>
</evidence>
<dbReference type="GO" id="GO:0005886">
    <property type="term" value="C:plasma membrane"/>
    <property type="evidence" value="ECO:0007669"/>
    <property type="project" value="UniProtKB-SubCell"/>
</dbReference>
<feature type="coiled-coil region" evidence="6">
    <location>
        <begin position="28"/>
        <end position="58"/>
    </location>
</feature>
<proteinExistence type="predicted"/>
<sequence>METVAVVDSGAAPLVRLQSIGVTDTRGKHRVQAELKRLEQEARSLEEELDQLEKMDAASISCKEMLNIVETKSDPLLSLTVGPLNPQWDRWFEGPQEVQGCSCLIM</sequence>
<comment type="subcellular location">
    <subcellularLocation>
        <location evidence="1">Cell membrane</location>
    </subcellularLocation>
</comment>
<comment type="caution">
    <text evidence="8">The sequence shown here is derived from an EMBL/GenBank/DDBJ whole genome shotgun (WGS) entry which is preliminary data.</text>
</comment>
<dbReference type="AlphaFoldDB" id="A0AAN7JXA0"/>
<evidence type="ECO:0000256" key="3">
    <source>
        <dbReference type="ARBA" id="ARBA00023054"/>
    </source>
</evidence>
<keyword evidence="2" id="KW-1003">Cell membrane</keyword>
<dbReference type="GO" id="GO:0007186">
    <property type="term" value="P:G protein-coupled receptor signaling pathway"/>
    <property type="evidence" value="ECO:0007669"/>
    <property type="project" value="InterPro"/>
</dbReference>
<protein>
    <recommendedName>
        <fullName evidence="7">G protein gamma domain-containing protein</fullName>
    </recommendedName>
</protein>
<dbReference type="SMART" id="SM01224">
    <property type="entry name" value="G_gamma"/>
    <property type="match status" value="1"/>
</dbReference>
<dbReference type="Proteomes" id="UP001345219">
    <property type="component" value="Chromosome 2"/>
</dbReference>
<keyword evidence="5" id="KW-0807">Transducer</keyword>
<evidence type="ECO:0000256" key="4">
    <source>
        <dbReference type="ARBA" id="ARBA00023136"/>
    </source>
</evidence>
<dbReference type="Pfam" id="PF00631">
    <property type="entry name" value="G-gamma"/>
    <property type="match status" value="1"/>
</dbReference>